<evidence type="ECO:0000313" key="2">
    <source>
        <dbReference type="EMBL" id="SEJ33320.1"/>
    </source>
</evidence>
<keyword evidence="1" id="KW-0732">Signal</keyword>
<gene>
    <name evidence="2" type="ORF">SAMN04488018_12531</name>
</gene>
<accession>A0A1H6Y869</accession>
<name>A0A1H6Y869_9FLAO</name>
<protein>
    <recommendedName>
        <fullName evidence="4">Lipocalin-like domain-containing protein</fullName>
    </recommendedName>
</protein>
<dbReference type="RefSeq" id="WP_074747828.1">
    <property type="nucleotide sequence ID" value="NZ_FNYS01000025.1"/>
</dbReference>
<sequence length="145" mass="16855">MKEALKKIRSLSLALLLITTFSCTSDKETNMQIDTPLEINSINIQKKWRVTYFEFTKDCSKANRSKYQVSLIDINLDSSRYNAIDQYWLNKDSGSWSLNGDIVELISDSIATPLRFKIKRLLRNEMELEVLDHPDLLAVELVLRR</sequence>
<dbReference type="EMBL" id="FNYS01000025">
    <property type="protein sequence ID" value="SEJ33320.1"/>
    <property type="molecule type" value="Genomic_DNA"/>
</dbReference>
<dbReference type="GeneID" id="82258518"/>
<evidence type="ECO:0000313" key="3">
    <source>
        <dbReference type="Proteomes" id="UP000183077"/>
    </source>
</evidence>
<feature type="signal peptide" evidence="1">
    <location>
        <begin position="1"/>
        <end position="24"/>
    </location>
</feature>
<reference evidence="2 3" key="1">
    <citation type="submission" date="2016-10" db="EMBL/GenBank/DDBJ databases">
        <authorList>
            <person name="de Groot N.N."/>
        </authorList>
    </citation>
    <scope>NUCLEOTIDE SEQUENCE [LARGE SCALE GENOMIC DNA]</scope>
    <source>
        <strain evidence="2 3">DSM 23048</strain>
    </source>
</reference>
<organism evidence="2 3">
    <name type="scientific">Myroides marinus</name>
    <dbReference type="NCBI Taxonomy" id="703342"/>
    <lineage>
        <taxon>Bacteria</taxon>
        <taxon>Pseudomonadati</taxon>
        <taxon>Bacteroidota</taxon>
        <taxon>Flavobacteriia</taxon>
        <taxon>Flavobacteriales</taxon>
        <taxon>Flavobacteriaceae</taxon>
        <taxon>Myroides</taxon>
    </lineage>
</organism>
<dbReference type="AlphaFoldDB" id="A0A1H6Y869"/>
<dbReference type="PROSITE" id="PS51257">
    <property type="entry name" value="PROKAR_LIPOPROTEIN"/>
    <property type="match status" value="1"/>
</dbReference>
<feature type="chain" id="PRO_5010231139" description="Lipocalin-like domain-containing protein" evidence="1">
    <location>
        <begin position="25"/>
        <end position="145"/>
    </location>
</feature>
<evidence type="ECO:0000256" key="1">
    <source>
        <dbReference type="SAM" id="SignalP"/>
    </source>
</evidence>
<dbReference type="Proteomes" id="UP000183077">
    <property type="component" value="Unassembled WGS sequence"/>
</dbReference>
<proteinExistence type="predicted"/>
<evidence type="ECO:0008006" key="4">
    <source>
        <dbReference type="Google" id="ProtNLM"/>
    </source>
</evidence>